<organism evidence="1 2">
    <name type="scientific">Desulfovibrio piger</name>
    <dbReference type="NCBI Taxonomy" id="901"/>
    <lineage>
        <taxon>Bacteria</taxon>
        <taxon>Pseudomonadati</taxon>
        <taxon>Thermodesulfobacteriota</taxon>
        <taxon>Desulfovibrionia</taxon>
        <taxon>Desulfovibrionales</taxon>
        <taxon>Desulfovibrionaceae</taxon>
        <taxon>Desulfovibrio</taxon>
    </lineage>
</organism>
<gene>
    <name evidence="1" type="ORF">HF854_11460</name>
</gene>
<reference evidence="1 2" key="1">
    <citation type="submission" date="2020-04" db="EMBL/GenBank/DDBJ databases">
        <authorList>
            <person name="Hitch T.C.A."/>
            <person name="Wylensek D."/>
            <person name="Clavel T."/>
        </authorList>
    </citation>
    <scope>NUCLEOTIDE SEQUENCE [LARGE SCALE GENOMIC DNA]</scope>
    <source>
        <strain evidence="1 2">PG-251-APC-1</strain>
    </source>
</reference>
<proteinExistence type="predicted"/>
<protein>
    <submittedName>
        <fullName evidence="1">Uncharacterized protein</fullName>
    </submittedName>
</protein>
<evidence type="ECO:0000313" key="1">
    <source>
        <dbReference type="EMBL" id="NME53114.1"/>
    </source>
</evidence>
<dbReference type="AlphaFoldDB" id="A0A848CHZ2"/>
<accession>A0A848CHZ2</accession>
<dbReference type="Proteomes" id="UP000522333">
    <property type="component" value="Unassembled WGS sequence"/>
</dbReference>
<comment type="caution">
    <text evidence="1">The sequence shown here is derived from an EMBL/GenBank/DDBJ whole genome shotgun (WGS) entry which is preliminary data.</text>
</comment>
<evidence type="ECO:0000313" key="2">
    <source>
        <dbReference type="Proteomes" id="UP000522333"/>
    </source>
</evidence>
<name>A0A848CHZ2_9BACT</name>
<sequence length="151" mass="16978">MSAKFSILDKTAPLRGVFSMRVIDRSGKVIREYSDHNMIVNTAREALARLVSEGDQSKRITRFAVGVNDETPTPADTVITGMYRNAIVGHDFPEPGVVRFRWQLGYEEANGMNIVEYGLLCDDDSLFARKTREAIYKANDIAVDGEWSIIF</sequence>
<dbReference type="RefSeq" id="WP_168936410.1">
    <property type="nucleotide sequence ID" value="NZ_CAMDEI010000052.1"/>
</dbReference>
<dbReference type="EMBL" id="JABAFY010000066">
    <property type="protein sequence ID" value="NME53114.1"/>
    <property type="molecule type" value="Genomic_DNA"/>
</dbReference>